<name>A0A975RPI2_9BRAD</name>
<dbReference type="Proteomes" id="UP000680839">
    <property type="component" value="Chromosome"/>
</dbReference>
<dbReference type="RefSeq" id="WP_215623470.1">
    <property type="nucleotide sequence ID" value="NZ_CP076134.1"/>
</dbReference>
<dbReference type="InterPro" id="IPR001296">
    <property type="entry name" value="Glyco_trans_1"/>
</dbReference>
<organism evidence="4 5">
    <name type="scientific">Bradyrhizobium sediminis</name>
    <dbReference type="NCBI Taxonomy" id="2840469"/>
    <lineage>
        <taxon>Bacteria</taxon>
        <taxon>Pseudomonadati</taxon>
        <taxon>Pseudomonadota</taxon>
        <taxon>Alphaproteobacteria</taxon>
        <taxon>Hyphomicrobiales</taxon>
        <taxon>Nitrobacteraceae</taxon>
        <taxon>Bradyrhizobium</taxon>
    </lineage>
</organism>
<dbReference type="GO" id="GO:0009103">
    <property type="term" value="P:lipopolysaccharide biosynthetic process"/>
    <property type="evidence" value="ECO:0007669"/>
    <property type="project" value="TreeGrafter"/>
</dbReference>
<dbReference type="Pfam" id="PF13579">
    <property type="entry name" value="Glyco_trans_4_4"/>
    <property type="match status" value="1"/>
</dbReference>
<dbReference type="Gene3D" id="3.40.50.2000">
    <property type="entry name" value="Glycogen Phosphorylase B"/>
    <property type="match status" value="2"/>
</dbReference>
<feature type="domain" description="Glycosyl transferase family 1" evidence="2">
    <location>
        <begin position="190"/>
        <end position="351"/>
    </location>
</feature>
<dbReference type="GO" id="GO:0016757">
    <property type="term" value="F:glycosyltransferase activity"/>
    <property type="evidence" value="ECO:0007669"/>
    <property type="project" value="InterPro"/>
</dbReference>
<evidence type="ECO:0000313" key="5">
    <source>
        <dbReference type="Proteomes" id="UP000680839"/>
    </source>
</evidence>
<sequence length="381" mass="42491">MKKLQLVHLSTVHPRADTRIFVKQVQTLFSALAEDVSLVVADGLGDRHNPGSPAIYDLGKLPGSRLKRSLAGNCRAFKFLRRAKPRLVHFHDPELIPLGLLLRLFGCQVVYDVHEDAPRQTMSKHWIPVYFRWPVGKAIAAMEWLAAATFSGIVAATPTIAARFPSAKTVLVQNFPIQSELVLAEPQPYDQRPNKFVYVGGIAEIRGVKEMVRALEWFSDQPEVTLQMAGEVSPPSFADELHRLPAWSKINYCGSIDRSAIARLFGSSRAGLVLLHPVINYLDALPVKMFEYMSAGLPVIASDFPLWREIVGGAECGLLVDPLNPKAIADALRWILEHPVEAEAMGKDGQKAVKDKYNWEQESKKLVGLYRDLLKTKQVKE</sequence>
<dbReference type="PANTHER" id="PTHR46401:SF2">
    <property type="entry name" value="GLYCOSYLTRANSFERASE WBBK-RELATED"/>
    <property type="match status" value="1"/>
</dbReference>
<dbReference type="SUPFAM" id="SSF53756">
    <property type="entry name" value="UDP-Glycosyltransferase/glycogen phosphorylase"/>
    <property type="match status" value="1"/>
</dbReference>
<reference evidence="4" key="1">
    <citation type="submission" date="2021-06" db="EMBL/GenBank/DDBJ databases">
        <title>Bradyrhizobium sp. S2-20-1 Genome sequencing.</title>
        <authorList>
            <person name="Jin L."/>
        </authorList>
    </citation>
    <scope>NUCLEOTIDE SEQUENCE</scope>
    <source>
        <strain evidence="4">S2-20-1</strain>
    </source>
</reference>
<accession>A0A975RPI2</accession>
<evidence type="ECO:0000313" key="4">
    <source>
        <dbReference type="EMBL" id="QWG14879.1"/>
    </source>
</evidence>
<feature type="domain" description="Glycosyltransferase subfamily 4-like N-terminal" evidence="3">
    <location>
        <begin position="35"/>
        <end position="164"/>
    </location>
</feature>
<dbReference type="PANTHER" id="PTHR46401">
    <property type="entry name" value="GLYCOSYLTRANSFERASE WBBK-RELATED"/>
    <property type="match status" value="1"/>
</dbReference>
<evidence type="ECO:0000256" key="1">
    <source>
        <dbReference type="ARBA" id="ARBA00022679"/>
    </source>
</evidence>
<dbReference type="AlphaFoldDB" id="A0A975RPI2"/>
<dbReference type="InterPro" id="IPR028098">
    <property type="entry name" value="Glyco_trans_4-like_N"/>
</dbReference>
<keyword evidence="1" id="KW-0808">Transferase</keyword>
<protein>
    <submittedName>
        <fullName evidence="4">Glycosyltransferase</fullName>
    </submittedName>
</protein>
<gene>
    <name evidence="4" type="ORF">KMZ29_09585</name>
</gene>
<proteinExistence type="predicted"/>
<evidence type="ECO:0000259" key="2">
    <source>
        <dbReference type="Pfam" id="PF00534"/>
    </source>
</evidence>
<dbReference type="EMBL" id="CP076134">
    <property type="protein sequence ID" value="QWG14879.1"/>
    <property type="molecule type" value="Genomic_DNA"/>
</dbReference>
<evidence type="ECO:0000259" key="3">
    <source>
        <dbReference type="Pfam" id="PF13579"/>
    </source>
</evidence>
<dbReference type="Pfam" id="PF00534">
    <property type="entry name" value="Glycos_transf_1"/>
    <property type="match status" value="1"/>
</dbReference>